<dbReference type="AlphaFoldDB" id="A0A1E8E2A4"/>
<dbReference type="STRING" id="202956.BJN41_04585"/>
<reference evidence="1 2" key="1">
    <citation type="submission" date="2016-10" db="EMBL/GenBank/DDBJ databases">
        <title>Genome of airborne Acinetobacter sp. 5-2Ac02 in the hospital environment: Species near to Acinetobacter towneri.</title>
        <authorList>
            <person name="Barbosa B."/>
            <person name="Fernandez-Garcia L."/>
            <person name="Gato E."/>
            <person name="Leao R."/>
            <person name="Albano R."/>
            <person name="Fernandez B."/>
            <person name="Fernandez-Cuenca F."/>
            <person name="Marques E."/>
            <person name="Tomas M."/>
        </authorList>
    </citation>
    <scope>NUCLEOTIDE SEQUENCE [LARGE SCALE GENOMIC DNA]</scope>
    <source>
        <strain evidence="1 2">5-2Ac02</strain>
    </source>
</reference>
<proteinExistence type="predicted"/>
<protein>
    <submittedName>
        <fullName evidence="1">Uncharacterized protein</fullName>
    </submittedName>
</protein>
<evidence type="ECO:0000313" key="2">
    <source>
        <dbReference type="Proteomes" id="UP000186931"/>
    </source>
</evidence>
<dbReference type="EMBL" id="MKQS01000009">
    <property type="protein sequence ID" value="OFE43644.1"/>
    <property type="molecule type" value="Genomic_DNA"/>
</dbReference>
<gene>
    <name evidence="1" type="ORF">BJN41_04585</name>
</gene>
<accession>A0A1E8E2A4</accession>
<name>A0A1E8E2A4_9GAMM</name>
<dbReference type="Proteomes" id="UP000186931">
    <property type="component" value="Unassembled WGS sequence"/>
</dbReference>
<comment type="caution">
    <text evidence="1">The sequence shown here is derived from an EMBL/GenBank/DDBJ whole genome shotgun (WGS) entry which is preliminary data.</text>
</comment>
<organism evidence="1 2">
    <name type="scientific">Acinetobacter towneri</name>
    <dbReference type="NCBI Taxonomy" id="202956"/>
    <lineage>
        <taxon>Bacteria</taxon>
        <taxon>Pseudomonadati</taxon>
        <taxon>Pseudomonadota</taxon>
        <taxon>Gammaproteobacteria</taxon>
        <taxon>Moraxellales</taxon>
        <taxon>Moraxellaceae</taxon>
        <taxon>Acinetobacter</taxon>
    </lineage>
</organism>
<evidence type="ECO:0000313" key="1">
    <source>
        <dbReference type="EMBL" id="OFE43644.1"/>
    </source>
</evidence>
<sequence>MACEEYSDKLQELFGDACSKKLDELIALYGLEVPDKYKKNAENISELIFHEVVDYNKDSELHDVCKNILFRFNQLGVEQEPYACSLCGWDEVNDAPIYGDEAVFKDYSLEDFKKLAEIE</sequence>